<comment type="caution">
    <text evidence="1">The sequence shown here is derived from an EMBL/GenBank/DDBJ whole genome shotgun (WGS) entry which is preliminary data.</text>
</comment>
<proteinExistence type="predicted"/>
<keyword evidence="2" id="KW-1185">Reference proteome</keyword>
<evidence type="ECO:0000313" key="1">
    <source>
        <dbReference type="EMBL" id="GFY46777.1"/>
    </source>
</evidence>
<dbReference type="AlphaFoldDB" id="A0A8X6X4B8"/>
<name>A0A8X6X4B8_9ARAC</name>
<organism evidence="1 2">
    <name type="scientific">Trichonephila inaurata madagascariensis</name>
    <dbReference type="NCBI Taxonomy" id="2747483"/>
    <lineage>
        <taxon>Eukaryota</taxon>
        <taxon>Metazoa</taxon>
        <taxon>Ecdysozoa</taxon>
        <taxon>Arthropoda</taxon>
        <taxon>Chelicerata</taxon>
        <taxon>Arachnida</taxon>
        <taxon>Araneae</taxon>
        <taxon>Araneomorphae</taxon>
        <taxon>Entelegynae</taxon>
        <taxon>Araneoidea</taxon>
        <taxon>Nephilidae</taxon>
        <taxon>Trichonephila</taxon>
        <taxon>Trichonephila inaurata</taxon>
    </lineage>
</organism>
<sequence length="192" mass="22321">MEGFTSSRLEKKSNTSTPFDVNVRAVQAFLAISGGHASVEKILHVSQYAFDVDDIAHQFSEELDAFCLPLEQIPISQRKLQLSQWIRYILLYSNIRLNIKLAALIQKNVDKLSSPNHLDKEIQQRFNALKPEGKVNLVTEFYLLLLFMLHLRFIYEKFPVKTFEIKFIAFKVGEFFLEALDECMARSRKLLY</sequence>
<dbReference type="Proteomes" id="UP000886998">
    <property type="component" value="Unassembled WGS sequence"/>
</dbReference>
<reference evidence="1" key="1">
    <citation type="submission" date="2020-08" db="EMBL/GenBank/DDBJ databases">
        <title>Multicomponent nature underlies the extraordinary mechanical properties of spider dragline silk.</title>
        <authorList>
            <person name="Kono N."/>
            <person name="Nakamura H."/>
            <person name="Mori M."/>
            <person name="Yoshida Y."/>
            <person name="Ohtoshi R."/>
            <person name="Malay A.D."/>
            <person name="Moran D.A.P."/>
            <person name="Tomita M."/>
            <person name="Numata K."/>
            <person name="Arakawa K."/>
        </authorList>
    </citation>
    <scope>NUCLEOTIDE SEQUENCE</scope>
</reference>
<accession>A0A8X6X4B8</accession>
<dbReference type="EMBL" id="BMAV01005609">
    <property type="protein sequence ID" value="GFY46777.1"/>
    <property type="molecule type" value="Genomic_DNA"/>
</dbReference>
<protein>
    <submittedName>
        <fullName evidence="1">Uncharacterized protein</fullName>
    </submittedName>
</protein>
<gene>
    <name evidence="1" type="ORF">TNIN_297381</name>
</gene>
<evidence type="ECO:0000313" key="2">
    <source>
        <dbReference type="Proteomes" id="UP000886998"/>
    </source>
</evidence>